<dbReference type="Pfam" id="PF00004">
    <property type="entry name" value="AAA"/>
    <property type="match status" value="1"/>
</dbReference>
<keyword evidence="3 5" id="KW-0067">ATP-binding</keyword>
<feature type="domain" description="AAA+ ATPase" evidence="4">
    <location>
        <begin position="238"/>
        <end position="370"/>
    </location>
</feature>
<organism evidence="5 6">
    <name type="scientific">Pedobacter roseus</name>
    <dbReference type="NCBI Taxonomy" id="336820"/>
    <lineage>
        <taxon>Bacteria</taxon>
        <taxon>Pseudomonadati</taxon>
        <taxon>Bacteroidota</taxon>
        <taxon>Sphingobacteriia</taxon>
        <taxon>Sphingobacteriales</taxon>
        <taxon>Sphingobacteriaceae</taxon>
        <taxon>Pedobacter</taxon>
    </lineage>
</organism>
<comment type="similarity">
    <text evidence="1">Belongs to the AAA ATPase family.</text>
</comment>
<accession>A0A7G9QL04</accession>
<sequence>MENNTALTALRQELDWLEAAIRQCMVTYFVQEGHEKDWTEISIPDLSLSGSPYADFIKKWNLDVYARLAIALAMAPHLRPEILDVFLSKNQVYDRGFTEFGGVSGKDHNGFLPTGETLCFLLTVNRPEMRYQVMYLLGKEHVLYKEDVLNLAETESHLPLLSGQLSLNKSWFNYFLTGKKLIAENSASFPAQKISTAMDWDDVVLDHLVLTQINEITTWLAHGHTLMEDWGLARKLKPGYRALFYGPPGTGKTLITTLIGKSSGHEVYRIDLSMVVSKYIGETEKNLSEIFDMAQHQNWILFFDEADALFGKRSNVDSANDRYANQHTAYLLQRIEDFPGLVILTSNLKANIDEAFLRKFQSIIHFTMPAVQERYQLWQQAFSGVCKLDENINLKAIAEEYELTGGSIINVLRYCALLVISRNDTIVTEQELIAGIKRELQKENKPK</sequence>
<gene>
    <name evidence="5" type="ORF">H9L23_08120</name>
</gene>
<dbReference type="InterPro" id="IPR003593">
    <property type="entry name" value="AAA+_ATPase"/>
</dbReference>
<dbReference type="Proteomes" id="UP000515806">
    <property type="component" value="Chromosome"/>
</dbReference>
<evidence type="ECO:0000256" key="1">
    <source>
        <dbReference type="ARBA" id="ARBA00006914"/>
    </source>
</evidence>
<dbReference type="GO" id="GO:0016887">
    <property type="term" value="F:ATP hydrolysis activity"/>
    <property type="evidence" value="ECO:0007669"/>
    <property type="project" value="InterPro"/>
</dbReference>
<dbReference type="InterPro" id="IPR050221">
    <property type="entry name" value="26S_Proteasome_ATPase"/>
</dbReference>
<dbReference type="KEGG" id="proe:H9L23_08120"/>
<evidence type="ECO:0000313" key="6">
    <source>
        <dbReference type="Proteomes" id="UP000515806"/>
    </source>
</evidence>
<dbReference type="InterPro" id="IPR027417">
    <property type="entry name" value="P-loop_NTPase"/>
</dbReference>
<dbReference type="GO" id="GO:0005524">
    <property type="term" value="F:ATP binding"/>
    <property type="evidence" value="ECO:0007669"/>
    <property type="project" value="UniProtKB-KW"/>
</dbReference>
<dbReference type="PANTHER" id="PTHR23073">
    <property type="entry name" value="26S PROTEASOME REGULATORY SUBUNIT"/>
    <property type="match status" value="1"/>
</dbReference>
<evidence type="ECO:0000313" key="5">
    <source>
        <dbReference type="EMBL" id="QNN44029.1"/>
    </source>
</evidence>
<dbReference type="InterPro" id="IPR003959">
    <property type="entry name" value="ATPase_AAA_core"/>
</dbReference>
<dbReference type="RefSeq" id="WP_187594483.1">
    <property type="nucleotide sequence ID" value="NZ_CP060723.1"/>
</dbReference>
<evidence type="ECO:0000256" key="3">
    <source>
        <dbReference type="ARBA" id="ARBA00022840"/>
    </source>
</evidence>
<reference evidence="5 6" key="1">
    <citation type="submission" date="2020-08" db="EMBL/GenBank/DDBJ databases">
        <title>Genome sequence of Pedobacter roseus KACC 11594T.</title>
        <authorList>
            <person name="Hyun D.-W."/>
            <person name="Bae J.-W."/>
        </authorList>
    </citation>
    <scope>NUCLEOTIDE SEQUENCE [LARGE SCALE GENOMIC DNA]</scope>
    <source>
        <strain evidence="5 6">KACC 11594</strain>
    </source>
</reference>
<keyword evidence="2" id="KW-0547">Nucleotide-binding</keyword>
<evidence type="ECO:0000256" key="2">
    <source>
        <dbReference type="ARBA" id="ARBA00022741"/>
    </source>
</evidence>
<dbReference type="EMBL" id="CP060723">
    <property type="protein sequence ID" value="QNN44029.1"/>
    <property type="molecule type" value="Genomic_DNA"/>
</dbReference>
<dbReference type="SMART" id="SM00382">
    <property type="entry name" value="AAA"/>
    <property type="match status" value="1"/>
</dbReference>
<keyword evidence="6" id="KW-1185">Reference proteome</keyword>
<protein>
    <submittedName>
        <fullName evidence="5">ATP-binding protein</fullName>
    </submittedName>
</protein>
<dbReference type="CDD" id="cd19481">
    <property type="entry name" value="RecA-like_protease"/>
    <property type="match status" value="1"/>
</dbReference>
<dbReference type="SUPFAM" id="SSF52540">
    <property type="entry name" value="P-loop containing nucleoside triphosphate hydrolases"/>
    <property type="match status" value="1"/>
</dbReference>
<evidence type="ECO:0000259" key="4">
    <source>
        <dbReference type="SMART" id="SM00382"/>
    </source>
</evidence>
<dbReference type="AlphaFoldDB" id="A0A7G9QL04"/>
<proteinExistence type="inferred from homology"/>
<name>A0A7G9QL04_9SPHI</name>
<dbReference type="Gene3D" id="3.40.50.300">
    <property type="entry name" value="P-loop containing nucleotide triphosphate hydrolases"/>
    <property type="match status" value="1"/>
</dbReference>